<dbReference type="EMBL" id="OZ021745">
    <property type="protein sequence ID" value="CAK9313942.1"/>
    <property type="molecule type" value="Genomic_DNA"/>
</dbReference>
<reference evidence="5 6" key="1">
    <citation type="submission" date="2024-03" db="EMBL/GenBank/DDBJ databases">
        <authorList>
            <person name="Gkanogiannis A."/>
            <person name="Becerra Lopez-Lavalle L."/>
        </authorList>
    </citation>
    <scope>NUCLEOTIDE SEQUENCE [LARGE SCALE GENOMIC DNA]</scope>
</reference>
<dbReference type="Proteomes" id="UP001642487">
    <property type="component" value="Chromosome 11"/>
</dbReference>
<dbReference type="InterPro" id="IPR032675">
    <property type="entry name" value="LRR_dom_sf"/>
</dbReference>
<evidence type="ECO:0000313" key="5">
    <source>
        <dbReference type="EMBL" id="CAK9313942.1"/>
    </source>
</evidence>
<dbReference type="InterPro" id="IPR044974">
    <property type="entry name" value="Disease_R_plants"/>
</dbReference>
<keyword evidence="6" id="KW-1185">Reference proteome</keyword>
<dbReference type="Pfam" id="PF00931">
    <property type="entry name" value="NB-ARC"/>
    <property type="match status" value="1"/>
</dbReference>
<accession>A0ABP0Y5E7</accession>
<dbReference type="Gene3D" id="3.40.50.300">
    <property type="entry name" value="P-loop containing nucleotide triphosphate hydrolases"/>
    <property type="match status" value="1"/>
</dbReference>
<dbReference type="InterPro" id="IPR001611">
    <property type="entry name" value="Leu-rich_rpt"/>
</dbReference>
<evidence type="ECO:0000259" key="3">
    <source>
        <dbReference type="Pfam" id="PF00931"/>
    </source>
</evidence>
<dbReference type="PRINTS" id="PR00364">
    <property type="entry name" value="DISEASERSIST"/>
</dbReference>
<feature type="domain" description="Disease resistance protein Roq1-like winged-helix" evidence="4">
    <location>
        <begin position="212"/>
        <end position="284"/>
    </location>
</feature>
<dbReference type="PANTHER" id="PTHR11017:SF559">
    <property type="entry name" value="DISEASE RESISTANCE PROTEIN CHL1"/>
    <property type="match status" value="1"/>
</dbReference>
<dbReference type="PANTHER" id="PTHR11017">
    <property type="entry name" value="LEUCINE-RICH REPEAT-CONTAINING PROTEIN"/>
    <property type="match status" value="1"/>
</dbReference>
<sequence>MGGIGKTTIAEVVYEKFAHKFMNSCFVRIGGQSLISLQQQLLSQLLTKDIKILNENHGVRMIMDYLRSHKKVFIVFDGINEKRQLEMLAGNPDWYCQKSRIIITTRNKDILRQPNYQDKVQEYNVELLSDTSASSLFCKHAFVDDPPDENLKDLCNEIIEKVGRLPLALVKIASSLYAQSIDIWEETLRSYPKVVYDNIFFDILKTSYEGLEEETQQIFLDLACFFNGEKVDRVIEILKGFGYTSPRAHPKLKLLVDRSLIDISDEHIQIHNLILCLGQEIVRREPRTRQQTRIWQREDARRLFHVNNNIVYFAKKKKKNNNSYWRRYMENLTEIHIDGTFINQVSPSITYLIHLVVLNLRNCIRLSCLPTEMGCFTSLKTLILNGCKNLDQIPPSVGNVVPLEELDIGGTSITAIPFLENLRILNCERLKSNIWHSLAALPTHYFRSLKDLNLSDCNLANEDIPDDLGLFSSLEILDLSSNHFESLPESMEQLINLKALYLNDCYNLKQVPKLPESLRYVEEKNPWTC</sequence>
<feature type="domain" description="NB-ARC" evidence="3">
    <location>
        <begin position="1"/>
        <end position="142"/>
    </location>
</feature>
<evidence type="ECO:0000256" key="2">
    <source>
        <dbReference type="ARBA" id="ARBA00022737"/>
    </source>
</evidence>
<dbReference type="Pfam" id="PF23282">
    <property type="entry name" value="WHD_ROQ1"/>
    <property type="match status" value="1"/>
</dbReference>
<evidence type="ECO:0000313" key="6">
    <source>
        <dbReference type="Proteomes" id="UP001642487"/>
    </source>
</evidence>
<protein>
    <recommendedName>
        <fullName evidence="7">NB-ARC domain-containing protein</fullName>
    </recommendedName>
</protein>
<dbReference type="InterPro" id="IPR002182">
    <property type="entry name" value="NB-ARC"/>
</dbReference>
<dbReference type="InterPro" id="IPR058192">
    <property type="entry name" value="WHD_ROQ1-like"/>
</dbReference>
<dbReference type="SUPFAM" id="SSF46785">
    <property type="entry name" value="Winged helix' DNA-binding domain"/>
    <property type="match status" value="1"/>
</dbReference>
<evidence type="ECO:0008006" key="7">
    <source>
        <dbReference type="Google" id="ProtNLM"/>
    </source>
</evidence>
<gene>
    <name evidence="5" type="ORF">CITCOLO1_LOCUS5681</name>
</gene>
<evidence type="ECO:0000259" key="4">
    <source>
        <dbReference type="Pfam" id="PF23282"/>
    </source>
</evidence>
<dbReference type="SUPFAM" id="SSF52058">
    <property type="entry name" value="L domain-like"/>
    <property type="match status" value="1"/>
</dbReference>
<evidence type="ECO:0000256" key="1">
    <source>
        <dbReference type="ARBA" id="ARBA00022614"/>
    </source>
</evidence>
<keyword evidence="1" id="KW-0433">Leucine-rich repeat</keyword>
<dbReference type="Gene3D" id="1.10.8.430">
    <property type="entry name" value="Helical domain of apoptotic protease-activating factors"/>
    <property type="match status" value="1"/>
</dbReference>
<dbReference type="InterPro" id="IPR042197">
    <property type="entry name" value="Apaf_helical"/>
</dbReference>
<dbReference type="Pfam" id="PF00560">
    <property type="entry name" value="LRR_1"/>
    <property type="match status" value="2"/>
</dbReference>
<dbReference type="SUPFAM" id="SSF52540">
    <property type="entry name" value="P-loop containing nucleoside triphosphate hydrolases"/>
    <property type="match status" value="1"/>
</dbReference>
<keyword evidence="2" id="KW-0677">Repeat</keyword>
<dbReference type="InterPro" id="IPR027417">
    <property type="entry name" value="P-loop_NTPase"/>
</dbReference>
<dbReference type="PROSITE" id="PS51450">
    <property type="entry name" value="LRR"/>
    <property type="match status" value="1"/>
</dbReference>
<proteinExistence type="predicted"/>
<name>A0ABP0Y5E7_9ROSI</name>
<dbReference type="InterPro" id="IPR036390">
    <property type="entry name" value="WH_DNA-bd_sf"/>
</dbReference>
<organism evidence="5 6">
    <name type="scientific">Citrullus colocynthis</name>
    <name type="common">colocynth</name>
    <dbReference type="NCBI Taxonomy" id="252529"/>
    <lineage>
        <taxon>Eukaryota</taxon>
        <taxon>Viridiplantae</taxon>
        <taxon>Streptophyta</taxon>
        <taxon>Embryophyta</taxon>
        <taxon>Tracheophyta</taxon>
        <taxon>Spermatophyta</taxon>
        <taxon>Magnoliopsida</taxon>
        <taxon>eudicotyledons</taxon>
        <taxon>Gunneridae</taxon>
        <taxon>Pentapetalae</taxon>
        <taxon>rosids</taxon>
        <taxon>fabids</taxon>
        <taxon>Cucurbitales</taxon>
        <taxon>Cucurbitaceae</taxon>
        <taxon>Benincaseae</taxon>
        <taxon>Citrullus</taxon>
    </lineage>
</organism>
<dbReference type="Gene3D" id="3.80.10.10">
    <property type="entry name" value="Ribonuclease Inhibitor"/>
    <property type="match status" value="2"/>
</dbReference>